<feature type="transmembrane region" description="Helical" evidence="2">
    <location>
        <begin position="33"/>
        <end position="52"/>
    </location>
</feature>
<keyword evidence="2" id="KW-0472">Membrane</keyword>
<dbReference type="OrthoDB" id="2086856at2"/>
<dbReference type="EMBL" id="FWWY01000001">
    <property type="protein sequence ID" value="SMC07330.1"/>
    <property type="molecule type" value="Genomic_DNA"/>
</dbReference>
<keyword evidence="4" id="KW-1185">Reference proteome</keyword>
<reference evidence="4" key="1">
    <citation type="submission" date="2017-04" db="EMBL/GenBank/DDBJ databases">
        <authorList>
            <person name="Varghese N."/>
            <person name="Submissions S."/>
        </authorList>
    </citation>
    <scope>NUCLEOTIDE SEQUENCE [LARGE SCALE GENOMIC DNA]</scope>
    <source>
        <strain evidence="4">DSM 9293</strain>
    </source>
</reference>
<keyword evidence="2" id="KW-1133">Transmembrane helix</keyword>
<evidence type="ECO:0000256" key="2">
    <source>
        <dbReference type="SAM" id="Phobius"/>
    </source>
</evidence>
<feature type="transmembrane region" description="Helical" evidence="2">
    <location>
        <begin position="72"/>
        <end position="92"/>
    </location>
</feature>
<evidence type="ECO:0000256" key="1">
    <source>
        <dbReference type="SAM" id="MobiDB-lite"/>
    </source>
</evidence>
<dbReference type="RefSeq" id="WP_020374743.1">
    <property type="nucleotide sequence ID" value="NZ_FWWY01000001.1"/>
</dbReference>
<name>A0A1W1WMR8_SULTA</name>
<organism evidence="3 4">
    <name type="scientific">Sulfobacillus thermosulfidooxidans (strain DSM 9293 / VKM B-1269 / AT-1)</name>
    <dbReference type="NCBI Taxonomy" id="929705"/>
    <lineage>
        <taxon>Bacteria</taxon>
        <taxon>Bacillati</taxon>
        <taxon>Bacillota</taxon>
        <taxon>Clostridia</taxon>
        <taxon>Eubacteriales</taxon>
        <taxon>Clostridiales Family XVII. Incertae Sedis</taxon>
        <taxon>Sulfobacillus</taxon>
    </lineage>
</organism>
<evidence type="ECO:0000313" key="4">
    <source>
        <dbReference type="Proteomes" id="UP000192660"/>
    </source>
</evidence>
<keyword evidence="2" id="KW-0812">Transmembrane</keyword>
<dbReference type="AlphaFoldDB" id="A0A1W1WMR8"/>
<evidence type="ECO:0000313" key="3">
    <source>
        <dbReference type="EMBL" id="SMC07330.1"/>
    </source>
</evidence>
<dbReference type="Proteomes" id="UP000192660">
    <property type="component" value="Unassembled WGS sequence"/>
</dbReference>
<gene>
    <name evidence="3" type="ORF">SAMN00768000_3330</name>
</gene>
<sequence length="96" mass="10858">MSSPGSSVSKDRQHGGLVTKSKGSRSRLILRRLFLLVLILGALTLWQLSFVIKELGNLQHELETWKTTRALLGAFLTYMISQISHSVHSLWIDVFH</sequence>
<feature type="region of interest" description="Disordered" evidence="1">
    <location>
        <begin position="1"/>
        <end position="23"/>
    </location>
</feature>
<accession>A0A1W1WMR8</accession>
<protein>
    <submittedName>
        <fullName evidence="3">Uncharacterized protein</fullName>
    </submittedName>
</protein>
<proteinExistence type="predicted"/>